<dbReference type="Gene3D" id="3.40.50.1240">
    <property type="entry name" value="Phosphoglycerate mutase-like"/>
    <property type="match status" value="1"/>
</dbReference>
<dbReference type="EMBL" id="CP071795">
    <property type="protein sequence ID" value="QTD37843.1"/>
    <property type="molecule type" value="Genomic_DNA"/>
</dbReference>
<evidence type="ECO:0000256" key="1">
    <source>
        <dbReference type="NCBIfam" id="TIGR03162"/>
    </source>
</evidence>
<sequence>MEIIFIRHTTPNIEKGICYGQTNLDVASTFSNEVKNILEKEDFYNLDAVFYSSPLLRCKKLANKIAKNVIFDDRLKELNFGDWELQNWNDINKEDLNVWMQDFVNVSTPNGESYIDLQKRTVSFLLGIKEKNHQKIVIITHAGVIRSLHAFIHNIPLKKSFDLKLNYGDVLKINDP</sequence>
<dbReference type="Pfam" id="PF00300">
    <property type="entry name" value="His_Phos_1"/>
    <property type="match status" value="1"/>
</dbReference>
<gene>
    <name evidence="2" type="primary">cobC</name>
    <name evidence="2" type="ORF">JL193_00585</name>
</gene>
<dbReference type="PANTHER" id="PTHR48100">
    <property type="entry name" value="BROAD-SPECIFICITY PHOSPHATASE YOR283W-RELATED"/>
    <property type="match status" value="1"/>
</dbReference>
<dbReference type="SUPFAM" id="SSF53254">
    <property type="entry name" value="Phosphoglycerate mutase-like"/>
    <property type="match status" value="1"/>
</dbReference>
<protein>
    <recommendedName>
        <fullName evidence="1">Alpha-ribazole phosphatase</fullName>
        <ecNumber evidence="1">3.1.3.73</ecNumber>
    </recommendedName>
</protein>
<dbReference type="EC" id="3.1.3.73" evidence="1"/>
<dbReference type="RefSeq" id="WP_207971999.1">
    <property type="nucleotide sequence ID" value="NZ_CP071795.1"/>
</dbReference>
<dbReference type="InterPro" id="IPR029033">
    <property type="entry name" value="His_PPase_superfam"/>
</dbReference>
<organism evidence="2 3">
    <name type="scientific">Polaribacter batillariae</name>
    <dbReference type="NCBI Taxonomy" id="2808900"/>
    <lineage>
        <taxon>Bacteria</taxon>
        <taxon>Pseudomonadati</taxon>
        <taxon>Bacteroidota</taxon>
        <taxon>Flavobacteriia</taxon>
        <taxon>Flavobacteriales</taxon>
        <taxon>Flavobacteriaceae</taxon>
    </lineage>
</organism>
<name>A0ABX7SYD5_9FLAO</name>
<dbReference type="InterPro" id="IPR013078">
    <property type="entry name" value="His_Pase_superF_clade-1"/>
</dbReference>
<dbReference type="InterPro" id="IPR017578">
    <property type="entry name" value="Ribazole_CobC"/>
</dbReference>
<dbReference type="SMART" id="SM00855">
    <property type="entry name" value="PGAM"/>
    <property type="match status" value="1"/>
</dbReference>
<dbReference type="NCBIfam" id="TIGR03162">
    <property type="entry name" value="ribazole_cobC"/>
    <property type="match status" value="1"/>
</dbReference>
<dbReference type="CDD" id="cd07067">
    <property type="entry name" value="HP_PGM_like"/>
    <property type="match status" value="1"/>
</dbReference>
<keyword evidence="3" id="KW-1185">Reference proteome</keyword>
<reference evidence="2 3" key="1">
    <citation type="submission" date="2021-03" db="EMBL/GenBank/DDBJ databases">
        <title>Complete genome of Polaribacter_sp.G4M1.</title>
        <authorList>
            <person name="Jeong S.W."/>
            <person name="Bae J.W."/>
        </authorList>
    </citation>
    <scope>NUCLEOTIDE SEQUENCE [LARGE SCALE GENOMIC DNA]</scope>
    <source>
        <strain evidence="2 3">G4M1</strain>
    </source>
</reference>
<dbReference type="PANTHER" id="PTHR48100:SF1">
    <property type="entry name" value="HISTIDINE PHOSPHATASE FAMILY PROTEIN-RELATED"/>
    <property type="match status" value="1"/>
</dbReference>
<proteinExistence type="predicted"/>
<evidence type="ECO:0000313" key="3">
    <source>
        <dbReference type="Proteomes" id="UP000663935"/>
    </source>
</evidence>
<dbReference type="InterPro" id="IPR050275">
    <property type="entry name" value="PGM_Phosphatase"/>
</dbReference>
<accession>A0ABX7SYD5</accession>
<dbReference type="Proteomes" id="UP000663935">
    <property type="component" value="Chromosome"/>
</dbReference>
<dbReference type="PIRSF" id="PIRSF000709">
    <property type="entry name" value="6PFK_2-Ptase"/>
    <property type="match status" value="1"/>
</dbReference>
<evidence type="ECO:0000313" key="2">
    <source>
        <dbReference type="EMBL" id="QTD37843.1"/>
    </source>
</evidence>